<dbReference type="InterPro" id="IPR014042">
    <property type="entry name" value="Glutathione_synthase_a-hlx"/>
</dbReference>
<dbReference type="GO" id="GO:0005829">
    <property type="term" value="C:cytosol"/>
    <property type="evidence" value="ECO:0007669"/>
    <property type="project" value="TreeGrafter"/>
</dbReference>
<dbReference type="SUPFAM" id="SSF52440">
    <property type="entry name" value="PreATP-grasp domain"/>
    <property type="match status" value="1"/>
</dbReference>
<dbReference type="GO" id="GO:0046872">
    <property type="term" value="F:metal ion binding"/>
    <property type="evidence" value="ECO:0007669"/>
    <property type="project" value="UniProtKB-KW"/>
</dbReference>
<accession>A0A2N7LBE2</accession>
<dbReference type="InterPro" id="IPR014709">
    <property type="entry name" value="Glutathione_synthase_C_euk"/>
</dbReference>
<comment type="pathway">
    <text evidence="2">Sulfur metabolism; glutathione biosynthesis; glutathione from L-cysteine and L-glutamate: step 2/2.</text>
</comment>
<gene>
    <name evidence="12" type="ORF">BCT23_15110</name>
</gene>
<dbReference type="InterPro" id="IPR004887">
    <property type="entry name" value="GSH_synth_subst-bd"/>
</dbReference>
<dbReference type="Gene3D" id="3.30.1490.80">
    <property type="match status" value="1"/>
</dbReference>
<dbReference type="UniPathway" id="UPA00142">
    <property type="reaction ID" value="UER00210"/>
</dbReference>
<comment type="caution">
    <text evidence="12">The sequence shown here is derived from an EMBL/GenBank/DDBJ whole genome shotgun (WGS) entry which is preliminary data.</text>
</comment>
<evidence type="ECO:0000256" key="4">
    <source>
        <dbReference type="ARBA" id="ARBA00012214"/>
    </source>
</evidence>
<evidence type="ECO:0000259" key="11">
    <source>
        <dbReference type="Pfam" id="PF03199"/>
    </source>
</evidence>
<comment type="cofactor">
    <cofactor evidence="1">
        <name>Mg(2+)</name>
        <dbReference type="ChEBI" id="CHEBI:18420"/>
    </cofactor>
</comment>
<dbReference type="InterPro" id="IPR014049">
    <property type="entry name" value="Glutathione_synthase_N_euk"/>
</dbReference>
<keyword evidence="10" id="KW-0460">Magnesium</keyword>
<dbReference type="GO" id="GO:0005524">
    <property type="term" value="F:ATP binding"/>
    <property type="evidence" value="ECO:0007669"/>
    <property type="project" value="UniProtKB-KW"/>
</dbReference>
<dbReference type="EMBL" id="MDAL01000018">
    <property type="protein sequence ID" value="PMN92314.1"/>
    <property type="molecule type" value="Genomic_DNA"/>
</dbReference>
<dbReference type="STRING" id="1190603.A1OO_15640"/>
<dbReference type="Gene3D" id="3.40.50.1760">
    <property type="entry name" value="Glutathione synthase, substrate-binding domain superfamily, eukaryotic"/>
    <property type="match status" value="1"/>
</dbReference>
<dbReference type="InterPro" id="IPR005615">
    <property type="entry name" value="Glutathione_synthase"/>
</dbReference>
<evidence type="ECO:0000256" key="6">
    <source>
        <dbReference type="ARBA" id="ARBA00022684"/>
    </source>
</evidence>
<organism evidence="12 13">
    <name type="scientific">Enterovibrio norvegicus</name>
    <dbReference type="NCBI Taxonomy" id="188144"/>
    <lineage>
        <taxon>Bacteria</taxon>
        <taxon>Pseudomonadati</taxon>
        <taxon>Pseudomonadota</taxon>
        <taxon>Gammaproteobacteria</taxon>
        <taxon>Vibrionales</taxon>
        <taxon>Vibrionaceae</taxon>
        <taxon>Enterovibrio</taxon>
    </lineage>
</organism>
<reference evidence="13" key="1">
    <citation type="submission" date="2016-07" db="EMBL/GenBank/DDBJ databases">
        <title>Nontailed viruses are major unrecognized killers of bacteria in the ocean.</title>
        <authorList>
            <person name="Kauffman K."/>
            <person name="Hussain F."/>
            <person name="Yang J."/>
            <person name="Arevalo P."/>
            <person name="Brown J."/>
            <person name="Cutler M."/>
            <person name="Kelly L."/>
            <person name="Polz M.F."/>
        </authorList>
    </citation>
    <scope>NUCLEOTIDE SEQUENCE [LARGE SCALE GENOMIC DNA]</scope>
    <source>
        <strain evidence="13">10N.261.45.A10</strain>
    </source>
</reference>
<proteinExistence type="inferred from homology"/>
<evidence type="ECO:0000313" key="12">
    <source>
        <dbReference type="EMBL" id="PMN92314.1"/>
    </source>
</evidence>
<evidence type="ECO:0000256" key="7">
    <source>
        <dbReference type="ARBA" id="ARBA00022723"/>
    </source>
</evidence>
<dbReference type="PANTHER" id="PTHR11130">
    <property type="entry name" value="GLUTATHIONE SYNTHETASE"/>
    <property type="match status" value="1"/>
</dbReference>
<dbReference type="Gene3D" id="3.30.1490.50">
    <property type="match status" value="1"/>
</dbReference>
<evidence type="ECO:0000256" key="1">
    <source>
        <dbReference type="ARBA" id="ARBA00001946"/>
    </source>
</evidence>
<evidence type="ECO:0000256" key="2">
    <source>
        <dbReference type="ARBA" id="ARBA00004965"/>
    </source>
</evidence>
<dbReference type="Pfam" id="PF03199">
    <property type="entry name" value="GSH_synthase"/>
    <property type="match status" value="1"/>
</dbReference>
<evidence type="ECO:0000256" key="8">
    <source>
        <dbReference type="ARBA" id="ARBA00022741"/>
    </source>
</evidence>
<dbReference type="GO" id="GO:0004363">
    <property type="term" value="F:glutathione synthase activity"/>
    <property type="evidence" value="ECO:0007669"/>
    <property type="project" value="UniProtKB-EC"/>
</dbReference>
<dbReference type="PIRSF" id="PIRSF001558">
    <property type="entry name" value="GSHase"/>
    <property type="match status" value="1"/>
</dbReference>
<name>A0A2N7LBE2_9GAMM</name>
<dbReference type="Gene3D" id="1.10.1080.10">
    <property type="entry name" value="Glutathione Synthetase, Chain A, domain 3"/>
    <property type="match status" value="1"/>
</dbReference>
<dbReference type="EC" id="6.3.2.3" evidence="4"/>
<comment type="similarity">
    <text evidence="3">Belongs to the eukaryotic GSH synthase family.</text>
</comment>
<evidence type="ECO:0000256" key="5">
    <source>
        <dbReference type="ARBA" id="ARBA00022598"/>
    </source>
</evidence>
<dbReference type="GO" id="GO:0043295">
    <property type="term" value="F:glutathione binding"/>
    <property type="evidence" value="ECO:0007669"/>
    <property type="project" value="TreeGrafter"/>
</dbReference>
<dbReference type="Gene3D" id="3.30.470.20">
    <property type="entry name" value="ATP-grasp fold, B domain"/>
    <property type="match status" value="1"/>
</dbReference>
<evidence type="ECO:0000256" key="3">
    <source>
        <dbReference type="ARBA" id="ARBA00010385"/>
    </source>
</evidence>
<dbReference type="SUPFAM" id="SSF56059">
    <property type="entry name" value="Glutathione synthetase ATP-binding domain-like"/>
    <property type="match status" value="1"/>
</dbReference>
<keyword evidence="9" id="KW-0067">ATP-binding</keyword>
<keyword evidence="7" id="KW-0479">Metal-binding</keyword>
<dbReference type="Pfam" id="PF03917">
    <property type="entry name" value="GSH_synth_ATP"/>
    <property type="match status" value="1"/>
</dbReference>
<protein>
    <recommendedName>
        <fullName evidence="4">glutathione synthase</fullName>
        <ecNumber evidence="4">6.3.2.3</ecNumber>
    </recommendedName>
</protein>
<evidence type="ECO:0000256" key="9">
    <source>
        <dbReference type="ARBA" id="ARBA00022840"/>
    </source>
</evidence>
<keyword evidence="5" id="KW-0436">Ligase</keyword>
<sequence length="540" mass="60989">MKLKMPISVWQQHETMDFSPSIGVHNGIQKRANVCVKSETVNMMKTSILEKQRVEEQYLNTQTVDEVCEWQIMHGVAIKNSDGTARHCPFSIAPMTMKRRVFEHLKTVTPMLTNLISKVSEDMPFLQSSLSNMANADPFFGRLIKMHAQIHGTEDAPKTALRKPLLLMRTDFMDDRQQGAKVIEFNGIAAGMGPFGQRANEMHDYVRRQWPDIYQDWVESPAAKPADNVCLEQLAHGIATAAQDIRTTFGTPTQQQEQHTFLMVVQKHEDNVYDQHLLEVALQQRGVRTVRRTFDQLSTQLSTGENQRLMLKDIGAVDVVYLRAGYQYSDYFAPELREANCCHTLSQTRVFIEQHNVAVNATVGQQLATSKTMQMILTMMTAQELTHWGLSEEDATLVKSVLADMLPIHSEAIAWFNRDAEKREWVLKNQGEGGGHCVFGDDISAKLAALKPEDYDAWALMQRLYPHERERPTIAVRNGEQTLVDDLVSEIGLFTAYFDGKPVTDFEGYAGYLVRSKPAKENEGGIHSGKGILDSITLID</sequence>
<evidence type="ECO:0000313" key="13">
    <source>
        <dbReference type="Proteomes" id="UP000235387"/>
    </source>
</evidence>
<dbReference type="Proteomes" id="UP000235387">
    <property type="component" value="Unassembled WGS sequence"/>
</dbReference>
<feature type="domain" description="Glutathione synthase substrate-binding" evidence="11">
    <location>
        <begin position="260"/>
        <end position="368"/>
    </location>
</feature>
<keyword evidence="6" id="KW-0317">Glutathione biosynthesis</keyword>
<dbReference type="AlphaFoldDB" id="A0A2N7LBE2"/>
<dbReference type="InterPro" id="IPR016185">
    <property type="entry name" value="PreATP-grasp_dom_sf"/>
</dbReference>
<dbReference type="PANTHER" id="PTHR11130:SF0">
    <property type="entry name" value="GLUTATHIONE SYNTHETASE"/>
    <property type="match status" value="1"/>
</dbReference>
<evidence type="ECO:0000256" key="10">
    <source>
        <dbReference type="ARBA" id="ARBA00022842"/>
    </source>
</evidence>
<dbReference type="InterPro" id="IPR037013">
    <property type="entry name" value="GSH-S_sub-bd_sf"/>
</dbReference>
<keyword evidence="8" id="KW-0547">Nucleotide-binding</keyword>